<dbReference type="Proteomes" id="UP001239462">
    <property type="component" value="Unassembled WGS sequence"/>
</dbReference>
<organism evidence="12 13">
    <name type="scientific">Roseiconus lacunae</name>
    <dbReference type="NCBI Taxonomy" id="2605694"/>
    <lineage>
        <taxon>Bacteria</taxon>
        <taxon>Pseudomonadati</taxon>
        <taxon>Planctomycetota</taxon>
        <taxon>Planctomycetia</taxon>
        <taxon>Pirellulales</taxon>
        <taxon>Pirellulaceae</taxon>
        <taxon>Roseiconus</taxon>
    </lineage>
</organism>
<dbReference type="SUPFAM" id="SSF52540">
    <property type="entry name" value="P-loop containing nucleoside triphosphate hydrolases"/>
    <property type="match status" value="1"/>
</dbReference>
<dbReference type="Gene3D" id="3.40.50.300">
    <property type="entry name" value="P-loop containing nucleotide triphosphate hydrolases"/>
    <property type="match status" value="1"/>
</dbReference>
<dbReference type="RefSeq" id="WP_289162019.1">
    <property type="nucleotide sequence ID" value="NZ_JASZZN010000002.1"/>
</dbReference>
<dbReference type="InterPro" id="IPR027417">
    <property type="entry name" value="P-loop_NTPase"/>
</dbReference>
<dbReference type="Pfam" id="PF00308">
    <property type="entry name" value="Bac_DnaA"/>
    <property type="match status" value="1"/>
</dbReference>
<evidence type="ECO:0000256" key="9">
    <source>
        <dbReference type="SAM" id="MobiDB-lite"/>
    </source>
</evidence>
<evidence type="ECO:0000259" key="11">
    <source>
        <dbReference type="SMART" id="SM00760"/>
    </source>
</evidence>
<keyword evidence="5" id="KW-0446">Lipid-binding</keyword>
<evidence type="ECO:0000256" key="5">
    <source>
        <dbReference type="ARBA" id="ARBA00023121"/>
    </source>
</evidence>
<comment type="similarity">
    <text evidence="8">Belongs to the DnaA family.</text>
</comment>
<dbReference type="Pfam" id="PF08299">
    <property type="entry name" value="Bac_DnaA_C"/>
    <property type="match status" value="1"/>
</dbReference>
<dbReference type="SMART" id="SM00760">
    <property type="entry name" value="Bac_DnaA_C"/>
    <property type="match status" value="1"/>
</dbReference>
<dbReference type="PANTHER" id="PTHR30050">
    <property type="entry name" value="CHROMOSOMAL REPLICATION INITIATOR PROTEIN DNAA"/>
    <property type="match status" value="1"/>
</dbReference>
<dbReference type="Gene3D" id="3.30.300.180">
    <property type="match status" value="1"/>
</dbReference>
<dbReference type="CDD" id="cd06571">
    <property type="entry name" value="Bac_DnaA_C"/>
    <property type="match status" value="1"/>
</dbReference>
<evidence type="ECO:0000256" key="8">
    <source>
        <dbReference type="RuleBase" id="RU004227"/>
    </source>
</evidence>
<gene>
    <name evidence="12" type="ORF">QTN89_02240</name>
</gene>
<evidence type="ECO:0000256" key="6">
    <source>
        <dbReference type="ARBA" id="ARBA00023125"/>
    </source>
</evidence>
<feature type="compositionally biased region" description="Low complexity" evidence="9">
    <location>
        <begin position="137"/>
        <end position="168"/>
    </location>
</feature>
<dbReference type="InterPro" id="IPR013159">
    <property type="entry name" value="DnaA_C"/>
</dbReference>
<evidence type="ECO:0000256" key="4">
    <source>
        <dbReference type="ARBA" id="ARBA00022840"/>
    </source>
</evidence>
<protein>
    <recommendedName>
        <fullName evidence="7">Chromosomal replication initiator protein DnaA</fullName>
    </recommendedName>
</protein>
<evidence type="ECO:0000256" key="3">
    <source>
        <dbReference type="ARBA" id="ARBA00022741"/>
    </source>
</evidence>
<evidence type="ECO:0000313" key="12">
    <source>
        <dbReference type="EMBL" id="MDM4014232.1"/>
    </source>
</evidence>
<comment type="function">
    <text evidence="7">Plays an essential role in the initiation and regulation of chromosomal replication. ATP-DnaA binds to the origin of replication (oriC) to initiate formation of the DNA replication initiation complex once per cell cycle. Binds the DnaA box (a 9 base pair repeat at the origin) and separates the double-stranded (ds)DNA. Forms a right-handed helical filament on oriC DNA; dsDNA binds to the exterior of the filament while single-stranded (ss)DNA is stabiized in the filament's interior. The ATP-DnaA-oriC complex binds and stabilizes one strand of the AT-rich DNA unwinding element (DUE), permitting loading of DNA polymerase. After initiation quickly degrades to an ADP-DnaA complex that is not apt for DNA replication. Binds acidic phospholipids.</text>
</comment>
<reference evidence="12 13" key="1">
    <citation type="submission" date="2023-06" db="EMBL/GenBank/DDBJ databases">
        <title>Roseiconus lacunae JC819 isolated from Gulf of Mannar region, Tamil Nadu.</title>
        <authorList>
            <person name="Pk S."/>
            <person name="Ch S."/>
            <person name="Ch V.R."/>
        </authorList>
    </citation>
    <scope>NUCLEOTIDE SEQUENCE [LARGE SCALE GENOMIC DNA]</scope>
    <source>
        <strain evidence="12 13">JC819</strain>
    </source>
</reference>
<feature type="region of interest" description="Disordered" evidence="9">
    <location>
        <begin position="131"/>
        <end position="243"/>
    </location>
</feature>
<proteinExistence type="inferred from homology"/>
<dbReference type="InterPro" id="IPR013317">
    <property type="entry name" value="DnaA_dom"/>
</dbReference>
<dbReference type="PRINTS" id="PR00051">
    <property type="entry name" value="DNAA"/>
</dbReference>
<dbReference type="EMBL" id="JASZZN010000002">
    <property type="protein sequence ID" value="MDM4014232.1"/>
    <property type="molecule type" value="Genomic_DNA"/>
</dbReference>
<keyword evidence="1" id="KW-0963">Cytoplasm</keyword>
<keyword evidence="3 7" id="KW-0547">Nucleotide-binding</keyword>
<keyword evidence="6 7" id="KW-0238">DNA-binding</keyword>
<dbReference type="InterPro" id="IPR003593">
    <property type="entry name" value="AAA+_ATPase"/>
</dbReference>
<dbReference type="PANTHER" id="PTHR30050:SF2">
    <property type="entry name" value="CHROMOSOMAL REPLICATION INITIATOR PROTEIN DNAA"/>
    <property type="match status" value="1"/>
</dbReference>
<dbReference type="SMART" id="SM00382">
    <property type="entry name" value="AAA"/>
    <property type="match status" value="1"/>
</dbReference>
<feature type="domain" description="Chromosomal replication initiator DnaA C-terminal" evidence="11">
    <location>
        <begin position="494"/>
        <end position="563"/>
    </location>
</feature>
<sequence>MSTTHGCNNDSEVIVTFKEALKQRVGAERYQIWFSGVEFDVESTPSTENAAESSAGSPAAASQNAQVSPGCIIATARGQFAADRLSKNFLSAMRAAASAACGSLTNIRIDVASTPTQQVGLPFEDVGTDAKSVADQAGSAPPASDQADAQAASESTAAAASSDFDASAVRGTARPKSRPQTKAQRNERASKRRRPQTQSLAAILADGIDSRKTASGSASPPPKRQTSAGPAAAAASAPQAMPASTRENMRRAMDHSWDNFVTGPSNRLAVTACEMTIESPRTASPLVLWGPPGCGKSHLLGAVAKKLRTIHRMRQVIILSAEDFTNDFIKALHGNSLPAFRSRFRDASALLIDDIQFFVDKKATIRELQHTIEMFAEAGKPLVFAGTKAPTEIKGLGGELSGRLASGLVCQVNSLDFETRIELLRRYANQSSPDAWPEETLSEIAEAVDGDGRLLIGIANLISLLQRMYGSMPTMEQIRQHGSHLLRSSGVPITLQTIEQAVEKVFQLEGRSLQSGSQAKSLTGPRMLAMYLSREMTGSPYSEIGGHYGGRSHSTAILASQRVKQWLEANKQIGRGTTALATDEAIRRVEAMLKTG</sequence>
<evidence type="ECO:0000313" key="13">
    <source>
        <dbReference type="Proteomes" id="UP001239462"/>
    </source>
</evidence>
<comment type="caution">
    <text evidence="12">The sequence shown here is derived from an EMBL/GenBank/DDBJ whole genome shotgun (WGS) entry which is preliminary data.</text>
</comment>
<dbReference type="Gene3D" id="1.10.1750.10">
    <property type="match status" value="1"/>
</dbReference>
<evidence type="ECO:0000256" key="2">
    <source>
        <dbReference type="ARBA" id="ARBA00022705"/>
    </source>
</evidence>
<keyword evidence="2 7" id="KW-0235">DNA replication</keyword>
<keyword evidence="13" id="KW-1185">Reference proteome</keyword>
<dbReference type="SUPFAM" id="SSF48295">
    <property type="entry name" value="TrpR-like"/>
    <property type="match status" value="1"/>
</dbReference>
<evidence type="ECO:0000256" key="1">
    <source>
        <dbReference type="ARBA" id="ARBA00022490"/>
    </source>
</evidence>
<name>A0ABT7PCK7_9BACT</name>
<feature type="domain" description="AAA+ ATPase" evidence="10">
    <location>
        <begin position="282"/>
        <end position="479"/>
    </location>
</feature>
<evidence type="ECO:0000259" key="10">
    <source>
        <dbReference type="SMART" id="SM00382"/>
    </source>
</evidence>
<keyword evidence="4 7" id="KW-0067">ATP-binding</keyword>
<dbReference type="CDD" id="cd00009">
    <property type="entry name" value="AAA"/>
    <property type="match status" value="1"/>
</dbReference>
<dbReference type="InterPro" id="IPR010921">
    <property type="entry name" value="Trp_repressor/repl_initiator"/>
</dbReference>
<feature type="compositionally biased region" description="Low complexity" evidence="9">
    <location>
        <begin position="227"/>
        <end position="243"/>
    </location>
</feature>
<accession>A0ABT7PCK7</accession>
<dbReference type="InterPro" id="IPR038454">
    <property type="entry name" value="DnaA_N_sf"/>
</dbReference>
<dbReference type="InterPro" id="IPR020591">
    <property type="entry name" value="Chromosome_initiator_DnaA-like"/>
</dbReference>
<evidence type="ECO:0000256" key="7">
    <source>
        <dbReference type="RuleBase" id="RU000577"/>
    </source>
</evidence>